<feature type="transmembrane region" description="Helical" evidence="2">
    <location>
        <begin position="467"/>
        <end position="486"/>
    </location>
</feature>
<keyword evidence="5" id="KW-1185">Reference proteome</keyword>
<feature type="region of interest" description="Disordered" evidence="1">
    <location>
        <begin position="522"/>
        <end position="541"/>
    </location>
</feature>
<evidence type="ECO:0000256" key="2">
    <source>
        <dbReference type="SAM" id="Phobius"/>
    </source>
</evidence>
<dbReference type="GO" id="GO:0004197">
    <property type="term" value="F:cysteine-type endopeptidase activity"/>
    <property type="evidence" value="ECO:0007669"/>
    <property type="project" value="InterPro"/>
</dbReference>
<accession>A0A166A747</accession>
<evidence type="ECO:0000313" key="4">
    <source>
        <dbReference type="EMBL" id="KZV89129.1"/>
    </source>
</evidence>
<reference evidence="4 5" key="1">
    <citation type="journal article" date="2016" name="Mol. Biol. Evol.">
        <title>Comparative Genomics of Early-Diverging Mushroom-Forming Fungi Provides Insights into the Origins of Lignocellulose Decay Capabilities.</title>
        <authorList>
            <person name="Nagy L.G."/>
            <person name="Riley R."/>
            <person name="Tritt A."/>
            <person name="Adam C."/>
            <person name="Daum C."/>
            <person name="Floudas D."/>
            <person name="Sun H."/>
            <person name="Yadav J.S."/>
            <person name="Pangilinan J."/>
            <person name="Larsson K.H."/>
            <person name="Matsuura K."/>
            <person name="Barry K."/>
            <person name="Labutti K."/>
            <person name="Kuo R."/>
            <person name="Ohm R.A."/>
            <person name="Bhattacharya S.S."/>
            <person name="Shirouzu T."/>
            <person name="Yoshinaga Y."/>
            <person name="Martin F.M."/>
            <person name="Grigoriev I.V."/>
            <person name="Hibbett D.S."/>
        </authorList>
    </citation>
    <scope>NUCLEOTIDE SEQUENCE [LARGE SCALE GENOMIC DNA]</scope>
    <source>
        <strain evidence="4 5">HHB12029</strain>
    </source>
</reference>
<name>A0A166A747_EXIGL</name>
<dbReference type="OrthoDB" id="2657661at2759"/>
<feature type="transmembrane region" description="Helical" evidence="2">
    <location>
        <begin position="402"/>
        <end position="425"/>
    </location>
</feature>
<dbReference type="EMBL" id="KV426080">
    <property type="protein sequence ID" value="KZV89129.1"/>
    <property type="molecule type" value="Genomic_DNA"/>
</dbReference>
<dbReference type="InterPro" id="IPR001309">
    <property type="entry name" value="Pept_C14_p20"/>
</dbReference>
<evidence type="ECO:0000256" key="1">
    <source>
        <dbReference type="SAM" id="MobiDB-lite"/>
    </source>
</evidence>
<proteinExistence type="predicted"/>
<dbReference type="AlphaFoldDB" id="A0A166A747"/>
<feature type="domain" description="Caspase family p20" evidence="3">
    <location>
        <begin position="299"/>
        <end position="347"/>
    </location>
</feature>
<evidence type="ECO:0000259" key="3">
    <source>
        <dbReference type="PROSITE" id="PS50208"/>
    </source>
</evidence>
<dbReference type="Proteomes" id="UP000077266">
    <property type="component" value="Unassembled WGS sequence"/>
</dbReference>
<feature type="compositionally biased region" description="Polar residues" evidence="1">
    <location>
        <begin position="523"/>
        <end position="541"/>
    </location>
</feature>
<feature type="transmembrane region" description="Helical" evidence="2">
    <location>
        <begin position="492"/>
        <end position="515"/>
    </location>
</feature>
<sequence length="612" mass="69105">MEFTTTFVAEPEQMADIDEKCLPDTVAVDVVTLVPIAPSGLSRYTRGDGHVDTYVLNIWPLMYSHPSEPLDRTRRIGWDRHVHPEGNPYYYNHTLQIVTSCDIIDDDVNACVKAAVAELKTRILVHLMPQDSKLHDVAGEWHCGNQEWELALEICPRTHQCRYYIADWKKRSIFWVEEDPNTAVRPLSTASLDLGHWPSYDMLCSVMQHQFWKHVEYFPDHRALPDGALDDLKAILLYSISDRMTSVDSTISTPTRDMHKFLKMLTSNQWNTSAGNGPVASAVARQWYNIFTDRTHNLHGEHNARLSRDQSRFHEPLEQAPLSLLARTLSCMLLFDKPRSFYRRFCKIWVDRSVYTDQWRELMKELQQDWRNVLLMSTVMLATNIGFMLVEQLASSYAPFSIAARTLSIISTILTIASIGSGLLLSHQHRAFADTTFTCKDAATYMNVCHESALGLFGTSMIMSLPFAMMVWSLVLFAAGIVLYSLSEFSRMWSPFIIAAVAIVLLLVAHQGVYFSRIKPESRGSTWSLPTSQAQTASQSPDIDEAAVASQDYADGCSGRISRQDTLVDSDQIGASKSISERKSTWDSLKEIFSAAPAVVAETTRDLEMGHP</sequence>
<protein>
    <recommendedName>
        <fullName evidence="3">Caspase family p20 domain-containing protein</fullName>
    </recommendedName>
</protein>
<keyword evidence="2" id="KW-0812">Transmembrane</keyword>
<evidence type="ECO:0000313" key="5">
    <source>
        <dbReference type="Proteomes" id="UP000077266"/>
    </source>
</evidence>
<gene>
    <name evidence="4" type="ORF">EXIGLDRAFT_838689</name>
</gene>
<dbReference type="InterPro" id="IPR001202">
    <property type="entry name" value="WW_dom"/>
</dbReference>
<dbReference type="PROSITE" id="PS50208">
    <property type="entry name" value="CASPASE_P20"/>
    <property type="match status" value="1"/>
</dbReference>
<dbReference type="GO" id="GO:0006508">
    <property type="term" value="P:proteolysis"/>
    <property type="evidence" value="ECO:0007669"/>
    <property type="project" value="InterPro"/>
</dbReference>
<keyword evidence="2" id="KW-0472">Membrane</keyword>
<organism evidence="4 5">
    <name type="scientific">Exidia glandulosa HHB12029</name>
    <dbReference type="NCBI Taxonomy" id="1314781"/>
    <lineage>
        <taxon>Eukaryota</taxon>
        <taxon>Fungi</taxon>
        <taxon>Dikarya</taxon>
        <taxon>Basidiomycota</taxon>
        <taxon>Agaricomycotina</taxon>
        <taxon>Agaricomycetes</taxon>
        <taxon>Auriculariales</taxon>
        <taxon>Exidiaceae</taxon>
        <taxon>Exidia</taxon>
    </lineage>
</organism>
<feature type="transmembrane region" description="Helical" evidence="2">
    <location>
        <begin position="373"/>
        <end position="390"/>
    </location>
</feature>
<dbReference type="CDD" id="cd00201">
    <property type="entry name" value="WW"/>
    <property type="match status" value="1"/>
</dbReference>
<keyword evidence="2" id="KW-1133">Transmembrane helix</keyword>
<dbReference type="InParanoid" id="A0A166A747"/>